<sequence>MTNSFGNTGNRIVFSSLRVTPMEAGPGLPLDAPSVFIIILLIF</sequence>
<dbReference type="Proteomes" id="UP000248786">
    <property type="component" value="Unassembled WGS sequence"/>
</dbReference>
<evidence type="ECO:0000313" key="2">
    <source>
        <dbReference type="Proteomes" id="UP000248786"/>
    </source>
</evidence>
<protein>
    <submittedName>
        <fullName evidence="1">Uncharacterized protein</fullName>
    </submittedName>
</protein>
<comment type="caution">
    <text evidence="1">The sequence shown here is derived from an EMBL/GenBank/DDBJ whole genome shotgun (WGS) entry which is preliminary data.</text>
</comment>
<organism evidence="1 2">
    <name type="scientific">Dehalococcoides mccartyi</name>
    <dbReference type="NCBI Taxonomy" id="61435"/>
    <lineage>
        <taxon>Bacteria</taxon>
        <taxon>Bacillati</taxon>
        <taxon>Chloroflexota</taxon>
        <taxon>Dehalococcoidia</taxon>
        <taxon>Dehalococcoidales</taxon>
        <taxon>Dehalococcoidaceae</taxon>
        <taxon>Dehalococcoides</taxon>
    </lineage>
</organism>
<evidence type="ECO:0000313" key="1">
    <source>
        <dbReference type="EMBL" id="RAL70700.1"/>
    </source>
</evidence>
<name>A0A328EPV9_9CHLR</name>
<dbReference type="EMBL" id="QGLD01000008">
    <property type="protein sequence ID" value="RAL70700.1"/>
    <property type="molecule type" value="Genomic_DNA"/>
</dbReference>
<accession>A0A328EPV9</accession>
<dbReference type="AlphaFoldDB" id="A0A328EPV9"/>
<reference evidence="1 2" key="1">
    <citation type="submission" date="2018-05" db="EMBL/GenBank/DDBJ databases">
        <title>Draft genome sequences of Dehalococcoides mccartyi strains RC and KS.</title>
        <authorList>
            <person name="Higgins S.A."/>
            <person name="Padilla-Crespo E."/>
            <person name="Loeffler F.E."/>
        </authorList>
    </citation>
    <scope>NUCLEOTIDE SEQUENCE [LARGE SCALE GENOMIC DNA]</scope>
    <source>
        <strain evidence="1 2">KS</strain>
    </source>
</reference>
<proteinExistence type="predicted"/>
<gene>
    <name evidence="1" type="ORF">C1G86_0317</name>
</gene>